<dbReference type="OrthoDB" id="631891at2"/>
<keyword evidence="1" id="KW-0863">Zinc-finger</keyword>
<dbReference type="EMBL" id="CP044016">
    <property type="protein sequence ID" value="QES88689.1"/>
    <property type="molecule type" value="Genomic_DNA"/>
</dbReference>
<proteinExistence type="predicted"/>
<sequence>MANTKLPTYRLEFETPYVLSEDINFHKLYDGDHHSHAIINFKDFKKDFLAYYVQQEGYKKEEISIWISPQHVDIHCSCFSSEPIFCYHIFSVLWEVTYSKRDFFKIFEPSNLIEIVVKNPKLFHKNMNNSKNFIMPDVSLGALYEMDEIEKLKIANIPQAKTTTPPIHPSKRLAWLMVYSESRAYTTFPVIVPILELLNKKGVSLQRFEKGFEGIEVDNFKLLDQKRLYTICQEMITNTKKQSECYYKDLYEVSDVFVKCFHNWQDILPIISKEKYIYHFPIARIRYYINQKPMPKYIHEIQISDEPVDLLFTLKNKGSYYQLSLSFTTNGKIIFNPEIKGLFFISNDDKKHYMLSSIQDVVFAHWMSKHTFTMSVFKENFEEFEKEILHPIGKFYKLLKK</sequence>
<dbReference type="RefSeq" id="WP_131329657.1">
    <property type="nucleotide sequence ID" value="NZ_CP044016.1"/>
</dbReference>
<evidence type="ECO:0000259" key="2">
    <source>
        <dbReference type="PROSITE" id="PS50966"/>
    </source>
</evidence>
<accession>A0A5P2G3I3</accession>
<feature type="domain" description="SWIM-type" evidence="2">
    <location>
        <begin position="61"/>
        <end position="97"/>
    </location>
</feature>
<gene>
    <name evidence="3" type="ORF">E0W69_008505</name>
</gene>
<reference evidence="3 4" key="1">
    <citation type="submission" date="2019-09" db="EMBL/GenBank/DDBJ databases">
        <title>Complete genome sequence of Arachidicoccus sp. B3-10 isolated from apple orchard soil.</title>
        <authorList>
            <person name="Kim H.S."/>
            <person name="Han K.-I."/>
            <person name="Suh M.K."/>
            <person name="Lee K.C."/>
            <person name="Eom M.K."/>
            <person name="Kim J.-S."/>
            <person name="Kang S.W."/>
            <person name="Sin Y."/>
            <person name="Lee J.-S."/>
        </authorList>
    </citation>
    <scope>NUCLEOTIDE SEQUENCE [LARGE SCALE GENOMIC DNA]</scope>
    <source>
        <strain evidence="3 4">B3-10</strain>
    </source>
</reference>
<dbReference type="Proteomes" id="UP000292424">
    <property type="component" value="Chromosome"/>
</dbReference>
<evidence type="ECO:0000256" key="1">
    <source>
        <dbReference type="PROSITE-ProRule" id="PRU00325"/>
    </source>
</evidence>
<name>A0A5P2G3I3_9BACT</name>
<keyword evidence="1" id="KW-0862">Zinc</keyword>
<dbReference type="PROSITE" id="PS50966">
    <property type="entry name" value="ZF_SWIM"/>
    <property type="match status" value="1"/>
</dbReference>
<keyword evidence="4" id="KW-1185">Reference proteome</keyword>
<dbReference type="AlphaFoldDB" id="A0A5P2G3I3"/>
<protein>
    <recommendedName>
        <fullName evidence="2">SWIM-type domain-containing protein</fullName>
    </recommendedName>
</protein>
<keyword evidence="1" id="KW-0479">Metal-binding</keyword>
<dbReference type="InterPro" id="IPR007527">
    <property type="entry name" value="Znf_SWIM"/>
</dbReference>
<evidence type="ECO:0000313" key="3">
    <source>
        <dbReference type="EMBL" id="QES88689.1"/>
    </source>
</evidence>
<organism evidence="3 4">
    <name type="scientific">Rhizosphaericola mali</name>
    <dbReference type="NCBI Taxonomy" id="2545455"/>
    <lineage>
        <taxon>Bacteria</taxon>
        <taxon>Pseudomonadati</taxon>
        <taxon>Bacteroidota</taxon>
        <taxon>Chitinophagia</taxon>
        <taxon>Chitinophagales</taxon>
        <taxon>Chitinophagaceae</taxon>
        <taxon>Rhizosphaericola</taxon>
    </lineage>
</organism>
<dbReference type="KEGG" id="arac:E0W69_008505"/>
<dbReference type="GO" id="GO:0008270">
    <property type="term" value="F:zinc ion binding"/>
    <property type="evidence" value="ECO:0007669"/>
    <property type="project" value="UniProtKB-KW"/>
</dbReference>
<evidence type="ECO:0000313" key="4">
    <source>
        <dbReference type="Proteomes" id="UP000292424"/>
    </source>
</evidence>